<comment type="caution">
    <text evidence="2">The sequence shown here is derived from an EMBL/GenBank/DDBJ whole genome shotgun (WGS) entry which is preliminary data.</text>
</comment>
<proteinExistence type="predicted"/>
<dbReference type="AlphaFoldDB" id="A0AAD4QTX0"/>
<dbReference type="EMBL" id="JAKKPZ010000475">
    <property type="protein sequence ID" value="KAI1694745.1"/>
    <property type="molecule type" value="Genomic_DNA"/>
</dbReference>
<feature type="region of interest" description="Disordered" evidence="1">
    <location>
        <begin position="70"/>
        <end position="96"/>
    </location>
</feature>
<gene>
    <name evidence="2" type="ORF">DdX_19955</name>
</gene>
<evidence type="ECO:0000313" key="2">
    <source>
        <dbReference type="EMBL" id="KAI1694745.1"/>
    </source>
</evidence>
<evidence type="ECO:0000313" key="3">
    <source>
        <dbReference type="Proteomes" id="UP001201812"/>
    </source>
</evidence>
<keyword evidence="3" id="KW-1185">Reference proteome</keyword>
<evidence type="ECO:0000256" key="1">
    <source>
        <dbReference type="SAM" id="MobiDB-lite"/>
    </source>
</evidence>
<accession>A0AAD4QTX0</accession>
<name>A0AAD4QTX0_9BILA</name>
<organism evidence="2 3">
    <name type="scientific">Ditylenchus destructor</name>
    <dbReference type="NCBI Taxonomy" id="166010"/>
    <lineage>
        <taxon>Eukaryota</taxon>
        <taxon>Metazoa</taxon>
        <taxon>Ecdysozoa</taxon>
        <taxon>Nematoda</taxon>
        <taxon>Chromadorea</taxon>
        <taxon>Rhabditida</taxon>
        <taxon>Tylenchina</taxon>
        <taxon>Tylenchomorpha</taxon>
        <taxon>Sphaerularioidea</taxon>
        <taxon>Anguinidae</taxon>
        <taxon>Anguininae</taxon>
        <taxon>Ditylenchus</taxon>
    </lineage>
</organism>
<protein>
    <submittedName>
        <fullName evidence="2">Uncharacterized protein</fullName>
    </submittedName>
</protein>
<dbReference type="Proteomes" id="UP001201812">
    <property type="component" value="Unassembled WGS sequence"/>
</dbReference>
<feature type="compositionally biased region" description="Polar residues" evidence="1">
    <location>
        <begin position="77"/>
        <end position="89"/>
    </location>
</feature>
<reference evidence="2" key="1">
    <citation type="submission" date="2022-01" db="EMBL/GenBank/DDBJ databases">
        <title>Genome Sequence Resource for Two Populations of Ditylenchus destructor, the Migratory Endoparasitic Phytonematode.</title>
        <authorList>
            <person name="Zhang H."/>
            <person name="Lin R."/>
            <person name="Xie B."/>
        </authorList>
    </citation>
    <scope>NUCLEOTIDE SEQUENCE</scope>
    <source>
        <strain evidence="2">BazhouSP</strain>
    </source>
</reference>
<sequence length="384" mass="43363">MKDRTGKEAKMEAHLNRYKKALQNIDSEASQTCPMSKCKYTSKHPANLKDHILKHVSACLKDGIYRCSSDSGEIPETQPSTSTQNVSSPLPSPSEPCAFECESPEDMFEHLRTIHRSSKKAPKKLKVRNDFDFGIGHSELLTKSVDGEIKVKRHLIDDNDTDNLEELSGDYRIANVMLTFAGETSRFSDVFNTLTVRLQNIEKLVATAYALSGAYGAGFVVKKVGESYKSYLSSPCTHKNCECSHKGVLEGGKGYDVQEVTSNCFAVGTGSEFAMKRYKDYCPYPDEKLTLNLEELNRLLADIYQYAYDERIREFQQFLDLKKKGVQGLYYSNPWNFTADDCIALSPYYNGFVLLMSDNEHPLSSEYEEYNGLTIKLTNDPTYL</sequence>